<sequence length="198" mass="22537">MAKVLIKGRLSYPQLHEPRAYGDKGDEVYSADILFSKTDNEQCDKLEQAIREAGEEKFGGSNMSALIERMKRTGRYPLKDGDQKISTSLKPEAYEVYAGQYYITPKNKKVRPRLVDRHVQEVTENIQEVFYSGCHVNAIISVYAYTFQGTKGVTFTLTGVQFVKDDTRWGGQLRASSSDFESYEEETASIDELEEMPF</sequence>
<proteinExistence type="predicted"/>
<dbReference type="Pfam" id="PF10991">
    <property type="entry name" value="Enc34_ssDNA-bd"/>
    <property type="match status" value="1"/>
</dbReference>
<evidence type="ECO:0000313" key="1">
    <source>
        <dbReference type="EMBL" id="AGH17425.1"/>
    </source>
</evidence>
<protein>
    <recommendedName>
        <fullName evidence="3">DUF2815 family protein</fullName>
    </recommendedName>
</protein>
<dbReference type="InterPro" id="IPR012340">
    <property type="entry name" value="NA-bd_OB-fold"/>
</dbReference>
<keyword evidence="2" id="KW-1185">Reference proteome</keyword>
<name>A0ABN4B244_LIBAS</name>
<evidence type="ECO:0000313" key="2">
    <source>
        <dbReference type="Proteomes" id="UP000011820"/>
    </source>
</evidence>
<dbReference type="InterPro" id="IPR022595">
    <property type="entry name" value="Enc34_ssDNA-bd"/>
</dbReference>
<dbReference type="Gene3D" id="2.40.50.140">
    <property type="entry name" value="Nucleic acid-binding proteins"/>
    <property type="match status" value="1"/>
</dbReference>
<dbReference type="GeneID" id="93077401"/>
<reference evidence="1 2" key="1">
    <citation type="journal article" date="2013" name="Genome Announc.">
        <title>Complete Genome Sequence of a Chinese Strain of 'Candidatus Liberibacter asiaticus'.</title>
        <authorList>
            <person name="Lin H."/>
            <person name="Han C.S."/>
            <person name="Liu B."/>
            <person name="Lou B."/>
            <person name="Bai X."/>
            <person name="Deng C."/>
            <person name="Civerolo E.L."/>
            <person name="Gupta G."/>
        </authorList>
    </citation>
    <scope>NUCLEOTIDE SEQUENCE [LARGE SCALE GENOMIC DNA]</scope>
    <source>
        <strain evidence="2">gxpsy</strain>
    </source>
</reference>
<organism evidence="1 2">
    <name type="scientific">Candidatus Liberibacter asiaticus str. gxpsy</name>
    <dbReference type="NCBI Taxonomy" id="1174529"/>
    <lineage>
        <taxon>Bacteria</taxon>
        <taxon>Pseudomonadati</taxon>
        <taxon>Pseudomonadota</taxon>
        <taxon>Alphaproteobacteria</taxon>
        <taxon>Hyphomicrobiales</taxon>
        <taxon>Rhizobiaceae</taxon>
        <taxon>Liberibacter</taxon>
    </lineage>
</organism>
<dbReference type="EMBL" id="CP004005">
    <property type="protein sequence ID" value="AGH17425.1"/>
    <property type="molecule type" value="Genomic_DNA"/>
</dbReference>
<gene>
    <name evidence="1" type="ORF">WSI_05340</name>
</gene>
<dbReference type="SUPFAM" id="SSF50249">
    <property type="entry name" value="Nucleic acid-binding proteins"/>
    <property type="match status" value="1"/>
</dbReference>
<accession>A0ABN4B244</accession>
<evidence type="ECO:0008006" key="3">
    <source>
        <dbReference type="Google" id="ProtNLM"/>
    </source>
</evidence>
<dbReference type="Proteomes" id="UP000011820">
    <property type="component" value="Chromosome"/>
</dbReference>
<dbReference type="RefSeq" id="WP_015453020.1">
    <property type="nucleotide sequence ID" value="NC_020549.1"/>
</dbReference>